<protein>
    <submittedName>
        <fullName evidence="1">Uncharacterized protein</fullName>
    </submittedName>
</protein>
<dbReference type="Proteomes" id="UP000724672">
    <property type="component" value="Unassembled WGS sequence"/>
</dbReference>
<name>A0A942V184_9FIRM</name>
<dbReference type="AlphaFoldDB" id="A0A942V184"/>
<organism evidence="1 2">
    <name type="scientific">Anaeromonas frigoriresistens</name>
    <dbReference type="NCBI Taxonomy" id="2683708"/>
    <lineage>
        <taxon>Bacteria</taxon>
        <taxon>Bacillati</taxon>
        <taxon>Bacillota</taxon>
        <taxon>Tissierellia</taxon>
        <taxon>Tissierellales</taxon>
        <taxon>Thermohalobacteraceae</taxon>
        <taxon>Anaeromonas</taxon>
    </lineage>
</organism>
<sequence length="190" mass="22372">MKELDKVLKGGIIAMIPVYVEGKGNSTKIIFEKYEDLYIHNRTRTVLKLIADYYTVDLRSIRREYGKGIESKNMIPIPLNKRDVLIQIKTRRPISKNDGSTGYFNLRYIEKIVKKDDDIYIRTTKGEEIKVLNRERTIIKHINDGRLVKQIYNERIDSYIKEEPINYKTPATKEDIALLIREIVDIKNRL</sequence>
<keyword evidence="2" id="KW-1185">Reference proteome</keyword>
<evidence type="ECO:0000313" key="1">
    <source>
        <dbReference type="EMBL" id="MBS4538157.1"/>
    </source>
</evidence>
<evidence type="ECO:0000313" key="2">
    <source>
        <dbReference type="Proteomes" id="UP000724672"/>
    </source>
</evidence>
<proteinExistence type="predicted"/>
<dbReference type="EMBL" id="WSFT01000028">
    <property type="protein sequence ID" value="MBS4538157.1"/>
    <property type="molecule type" value="Genomic_DNA"/>
</dbReference>
<accession>A0A942V184</accession>
<gene>
    <name evidence="1" type="ORF">GOQ27_06765</name>
</gene>
<comment type="caution">
    <text evidence="1">The sequence shown here is derived from an EMBL/GenBank/DDBJ whole genome shotgun (WGS) entry which is preliminary data.</text>
</comment>
<dbReference type="RefSeq" id="WP_203366077.1">
    <property type="nucleotide sequence ID" value="NZ_WSFT01000028.1"/>
</dbReference>
<reference evidence="1" key="1">
    <citation type="submission" date="2019-12" db="EMBL/GenBank/DDBJ databases">
        <title>Clostridiaceae gen. nov. sp. nov., isolated from sediment in Xinjiang, China.</title>
        <authorList>
            <person name="Zhang R."/>
        </authorList>
    </citation>
    <scope>NUCLEOTIDE SEQUENCE</scope>
    <source>
        <strain evidence="1">D2Q-11</strain>
    </source>
</reference>